<dbReference type="AlphaFoldDB" id="A0A4Q0YTR2"/>
<gene>
    <name evidence="5" type="ORF">CS022_03590</name>
</gene>
<dbReference type="InterPro" id="IPR020084">
    <property type="entry name" value="NUDIX_hydrolase_CS"/>
</dbReference>
<evidence type="ECO:0000256" key="1">
    <source>
        <dbReference type="ARBA" id="ARBA00001946"/>
    </source>
</evidence>
<dbReference type="Pfam" id="PF00293">
    <property type="entry name" value="NUDIX"/>
    <property type="match status" value="1"/>
</dbReference>
<dbReference type="PROSITE" id="PS51462">
    <property type="entry name" value="NUDIX"/>
    <property type="match status" value="1"/>
</dbReference>
<keyword evidence="2 3" id="KW-0378">Hydrolase</keyword>
<comment type="caution">
    <text evidence="5">The sequence shown here is derived from an EMBL/GenBank/DDBJ whole genome shotgun (WGS) entry which is preliminary data.</text>
</comment>
<evidence type="ECO:0000259" key="4">
    <source>
        <dbReference type="PROSITE" id="PS51462"/>
    </source>
</evidence>
<sequence length="135" mass="14835">MVPGVAAVILNEQGQLLLQKKADGSWSLPAGMIEPGESPKTALLREVEEETGFKVSVEKLIGIFGGEGFGFTYPNGDQVEYTAMLFRCTINGQSEKPLDKETVSLEYFDKHSMPELALPYPLDCLFDDFAEVVIT</sequence>
<dbReference type="GO" id="GO:0016787">
    <property type="term" value="F:hydrolase activity"/>
    <property type="evidence" value="ECO:0007669"/>
    <property type="project" value="UniProtKB-KW"/>
</dbReference>
<dbReference type="InterPro" id="IPR015797">
    <property type="entry name" value="NUDIX_hydrolase-like_dom_sf"/>
</dbReference>
<dbReference type="RefSeq" id="WP_129121116.1">
    <property type="nucleotide sequence ID" value="NZ_PEIB01000002.1"/>
</dbReference>
<evidence type="ECO:0000256" key="2">
    <source>
        <dbReference type="ARBA" id="ARBA00022801"/>
    </source>
</evidence>
<name>A0A4Q0YTR2_9GAMM</name>
<comment type="similarity">
    <text evidence="3">Belongs to the Nudix hydrolase family.</text>
</comment>
<dbReference type="PROSITE" id="PS00893">
    <property type="entry name" value="NUDIX_BOX"/>
    <property type="match status" value="1"/>
</dbReference>
<accession>A0A4Q0YTR2</accession>
<dbReference type="EMBL" id="PEIB01000002">
    <property type="protein sequence ID" value="RXJ74646.1"/>
    <property type="molecule type" value="Genomic_DNA"/>
</dbReference>
<dbReference type="OrthoDB" id="9800065at2"/>
<organism evidence="5 6">
    <name type="scientific">Veronia nyctiphanis</name>
    <dbReference type="NCBI Taxonomy" id="1278244"/>
    <lineage>
        <taxon>Bacteria</taxon>
        <taxon>Pseudomonadati</taxon>
        <taxon>Pseudomonadota</taxon>
        <taxon>Gammaproteobacteria</taxon>
        <taxon>Vibrionales</taxon>
        <taxon>Vibrionaceae</taxon>
        <taxon>Veronia</taxon>
    </lineage>
</organism>
<comment type="cofactor">
    <cofactor evidence="1">
        <name>Mg(2+)</name>
        <dbReference type="ChEBI" id="CHEBI:18420"/>
    </cofactor>
</comment>
<dbReference type="Proteomes" id="UP000290287">
    <property type="component" value="Unassembled WGS sequence"/>
</dbReference>
<dbReference type="PANTHER" id="PTHR43046:SF2">
    <property type="entry name" value="8-OXO-DGTP DIPHOSPHATASE-RELATED"/>
    <property type="match status" value="1"/>
</dbReference>
<protein>
    <submittedName>
        <fullName evidence="5">NUDIX hydrolase</fullName>
    </submittedName>
</protein>
<proteinExistence type="inferred from homology"/>
<feature type="domain" description="Nudix hydrolase" evidence="4">
    <location>
        <begin position="1"/>
        <end position="130"/>
    </location>
</feature>
<reference evidence="5 6" key="1">
    <citation type="submission" date="2017-10" db="EMBL/GenBank/DDBJ databases">
        <title>Nyctiphanis sp. nov., isolated from the stomach of the euphausiid Nyctiphanes simplex (Hansen, 1911) in the Gulf of California.</title>
        <authorList>
            <person name="Gomez-Gil B."/>
            <person name="Aguilar-Mendez M."/>
            <person name="Lopez-Cortes A."/>
            <person name="Gomez-Gutierrez J."/>
            <person name="Roque A."/>
            <person name="Lang E."/>
            <person name="Gonzalez-Castillo A."/>
        </authorList>
    </citation>
    <scope>NUCLEOTIDE SEQUENCE [LARGE SCALE GENOMIC DNA]</scope>
    <source>
        <strain evidence="5 6">CAIM 600</strain>
    </source>
</reference>
<dbReference type="PRINTS" id="PR00502">
    <property type="entry name" value="NUDIXFAMILY"/>
</dbReference>
<dbReference type="InterPro" id="IPR020476">
    <property type="entry name" value="Nudix_hydrolase"/>
</dbReference>
<evidence type="ECO:0000313" key="6">
    <source>
        <dbReference type="Proteomes" id="UP000290287"/>
    </source>
</evidence>
<dbReference type="InterPro" id="IPR000086">
    <property type="entry name" value="NUDIX_hydrolase_dom"/>
</dbReference>
<keyword evidence="6" id="KW-1185">Reference proteome</keyword>
<dbReference type="Gene3D" id="3.90.79.10">
    <property type="entry name" value="Nucleoside Triphosphate Pyrophosphohydrolase"/>
    <property type="match status" value="1"/>
</dbReference>
<dbReference type="SUPFAM" id="SSF55811">
    <property type="entry name" value="Nudix"/>
    <property type="match status" value="1"/>
</dbReference>
<evidence type="ECO:0000256" key="3">
    <source>
        <dbReference type="RuleBase" id="RU003476"/>
    </source>
</evidence>
<evidence type="ECO:0000313" key="5">
    <source>
        <dbReference type="EMBL" id="RXJ74646.1"/>
    </source>
</evidence>
<dbReference type="PANTHER" id="PTHR43046">
    <property type="entry name" value="GDP-MANNOSE MANNOSYL HYDROLASE"/>
    <property type="match status" value="1"/>
</dbReference>